<organism evidence="2 3">
    <name type="scientific">Triparma strigata</name>
    <dbReference type="NCBI Taxonomy" id="1606541"/>
    <lineage>
        <taxon>Eukaryota</taxon>
        <taxon>Sar</taxon>
        <taxon>Stramenopiles</taxon>
        <taxon>Ochrophyta</taxon>
        <taxon>Bolidophyceae</taxon>
        <taxon>Parmales</taxon>
        <taxon>Triparmaceae</taxon>
        <taxon>Triparma</taxon>
    </lineage>
</organism>
<dbReference type="AlphaFoldDB" id="A0A9W7AXL9"/>
<evidence type="ECO:0000313" key="2">
    <source>
        <dbReference type="EMBL" id="GMH75775.1"/>
    </source>
</evidence>
<dbReference type="Proteomes" id="UP001165085">
    <property type="component" value="Unassembled WGS sequence"/>
</dbReference>
<gene>
    <name evidence="2" type="ORF">TrST_g3079</name>
</gene>
<name>A0A9W7AXL9_9STRA</name>
<comment type="caution">
    <text evidence="2">The sequence shown here is derived from an EMBL/GenBank/DDBJ whole genome shotgun (WGS) entry which is preliminary data.</text>
</comment>
<keyword evidence="1" id="KW-0732">Signal</keyword>
<evidence type="ECO:0000256" key="1">
    <source>
        <dbReference type="SAM" id="SignalP"/>
    </source>
</evidence>
<sequence length="541" mass="60905">MDKRMMSRLLSAAHALCTVRLVILMVSLGCVSAAVQATANIDALGETATASIENEGNHVAEALVSIPIQFPHVLTSFDLHVGADVGLELERFRRFHNLDPQYVDLLHDFVRKEILLQGKAPFERAILGKPLEIEDWLQACKFLSSQYRYLVNPQEVPPHSVVLEIGSVRRGGERCPFTVDSQNGVDVDIFLQHLRISYGLTGNWTDATGVQVEFEGGRTYYHRGSGAVSKGRSRRISSIPSADVTSELELGSEKGGEMKRNCILIQPNQIVFNVFYDILKMAQCDQLIECFALEEGSCKKAEVNALEGEVVVLGVHNLAPFEDVANFFPEGTILYNFEQVGDEGSKIDDSVMQIFRNARYRVWDYSNSNVEAFRRLGVEAEVVRLEYADSLKWREGAPKGEQDIDVLFYGTVTPYRRNIINELRTQGVQVFVVTDVTWGVYFELLDELIRRSKIVLVLNTFSGEGEWKMSRLGRLLANEVFCLVERNWVAEEGQFEGGVGWCDGGSDGGWGECVRRWLDYEERRRRVGAEGGRIWRGLNNE</sequence>
<feature type="chain" id="PRO_5040853470" evidence="1">
    <location>
        <begin position="34"/>
        <end position="541"/>
    </location>
</feature>
<reference evidence="3" key="1">
    <citation type="journal article" date="2023" name="Commun. Biol.">
        <title>Genome analysis of Parmales, the sister group of diatoms, reveals the evolutionary specialization of diatoms from phago-mixotrophs to photoautotrophs.</title>
        <authorList>
            <person name="Ban H."/>
            <person name="Sato S."/>
            <person name="Yoshikawa S."/>
            <person name="Yamada K."/>
            <person name="Nakamura Y."/>
            <person name="Ichinomiya M."/>
            <person name="Sato N."/>
            <person name="Blanc-Mathieu R."/>
            <person name="Endo H."/>
            <person name="Kuwata A."/>
            <person name="Ogata H."/>
        </authorList>
    </citation>
    <scope>NUCLEOTIDE SEQUENCE [LARGE SCALE GENOMIC DNA]</scope>
    <source>
        <strain evidence="3">NIES 3701</strain>
    </source>
</reference>
<proteinExistence type="predicted"/>
<feature type="signal peptide" evidence="1">
    <location>
        <begin position="1"/>
        <end position="33"/>
    </location>
</feature>
<keyword evidence="3" id="KW-1185">Reference proteome</keyword>
<accession>A0A9W7AXL9</accession>
<protein>
    <submittedName>
        <fullName evidence="2">Uncharacterized protein</fullName>
    </submittedName>
</protein>
<dbReference type="OrthoDB" id="192466at2759"/>
<dbReference type="EMBL" id="BRXY01000192">
    <property type="protein sequence ID" value="GMH75775.1"/>
    <property type="molecule type" value="Genomic_DNA"/>
</dbReference>
<evidence type="ECO:0000313" key="3">
    <source>
        <dbReference type="Proteomes" id="UP001165085"/>
    </source>
</evidence>